<gene>
    <name evidence="1" type="ORF">Shyd_95270</name>
</gene>
<evidence type="ECO:0000313" key="2">
    <source>
        <dbReference type="Proteomes" id="UP001052739"/>
    </source>
</evidence>
<organism evidence="1 2">
    <name type="scientific">Streptomyces hydrogenans</name>
    <dbReference type="NCBI Taxonomy" id="1873719"/>
    <lineage>
        <taxon>Bacteria</taxon>
        <taxon>Bacillati</taxon>
        <taxon>Actinomycetota</taxon>
        <taxon>Actinomycetes</taxon>
        <taxon>Kitasatosporales</taxon>
        <taxon>Streptomycetaceae</taxon>
        <taxon>Streptomyces</taxon>
    </lineage>
</organism>
<accession>A0ABQ3PSZ4</accession>
<reference evidence="1" key="1">
    <citation type="submission" date="2024-05" db="EMBL/GenBank/DDBJ databases">
        <title>Whole genome shotgun sequence of Streptomyces hydrogenans NBRC 13475.</title>
        <authorList>
            <person name="Komaki H."/>
            <person name="Tamura T."/>
        </authorList>
    </citation>
    <scope>NUCLEOTIDE SEQUENCE</scope>
    <source>
        <strain evidence="1">NBRC 13475</strain>
    </source>
</reference>
<protein>
    <submittedName>
        <fullName evidence="1">Uncharacterized protein</fullName>
    </submittedName>
</protein>
<evidence type="ECO:0000313" key="1">
    <source>
        <dbReference type="EMBL" id="GHI28156.1"/>
    </source>
</evidence>
<name>A0ABQ3PSZ4_9ACTN</name>
<proteinExistence type="predicted"/>
<comment type="caution">
    <text evidence="1">The sequence shown here is derived from an EMBL/GenBank/DDBJ whole genome shotgun (WGS) entry which is preliminary data.</text>
</comment>
<dbReference type="EMBL" id="BNDW01000120">
    <property type="protein sequence ID" value="GHI28156.1"/>
    <property type="molecule type" value="Genomic_DNA"/>
</dbReference>
<sequence length="147" mass="16532">MSDAHTFRYGKIREVRSSYRCGRLPEEAAARGLLFTAWGESDRVSNGENDDEVRVVSFVIAEGGPKRFDHVRRSKDMGPVHRTVARFPSGRMVTFLTFDRPYGPLDPRRRSAGAIGRPASRPRTCRSDEAAVCGRWPRTVHEGLRSA</sequence>
<dbReference type="Proteomes" id="UP001052739">
    <property type="component" value="Unassembled WGS sequence"/>
</dbReference>
<keyword evidence="2" id="KW-1185">Reference proteome</keyword>